<dbReference type="STRING" id="999552.METH_11260"/>
<dbReference type="PATRIC" id="fig|999552.6.peg.2244"/>
<evidence type="ECO:0000313" key="2">
    <source>
        <dbReference type="EMBL" id="AHD03092.1"/>
    </source>
</evidence>
<accession>V9W1P1</accession>
<feature type="transmembrane region" description="Helical" evidence="1">
    <location>
        <begin position="104"/>
        <end position="123"/>
    </location>
</feature>
<keyword evidence="1" id="KW-1133">Transmembrane helix</keyword>
<evidence type="ECO:0000256" key="1">
    <source>
        <dbReference type="SAM" id="Phobius"/>
    </source>
</evidence>
<dbReference type="KEGG" id="lmd:METH_11260"/>
<keyword evidence="3" id="KW-1185">Reference proteome</keyword>
<feature type="transmembrane region" description="Helical" evidence="1">
    <location>
        <begin position="135"/>
        <end position="155"/>
    </location>
</feature>
<dbReference type="Proteomes" id="UP000018780">
    <property type="component" value="Chromosome"/>
</dbReference>
<evidence type="ECO:0000313" key="3">
    <source>
        <dbReference type="Proteomes" id="UP000018780"/>
    </source>
</evidence>
<dbReference type="EMBL" id="CP006773">
    <property type="protein sequence ID" value="AHD03092.1"/>
    <property type="molecule type" value="Genomic_DNA"/>
</dbReference>
<keyword evidence="1" id="KW-0812">Transmembrane</keyword>
<dbReference type="AlphaFoldDB" id="V9W1P1"/>
<dbReference type="RefSeq" id="WP_024090492.1">
    <property type="nucleotide sequence ID" value="NC_023135.1"/>
</dbReference>
<sequence length="176" mass="17876">MKNKDKIIRFLGTVAPTVAAALGGPMAGVAVDALATQFMGRQGASADEVEQAILGASAADLTKLKQVDAEFAAQLQAAGIELERIAADDRDSARARQVETKDRTPGILAAVVIVGFFGVLAYVTLNGLPADSGPVLALLIGSLATGLSQVLNFYFGSSVGSKDKDAVIAGMKGGAA</sequence>
<dbReference type="HOGENOM" id="CLU_117523_1_0_5"/>
<reference evidence="2 3" key="1">
    <citation type="submission" date="2013-09" db="EMBL/GenBank/DDBJ databases">
        <authorList>
            <consortium name="DOE Joint Genome Institute"/>
            <person name="Klenk H.-P."/>
            <person name="Huntemann M."/>
            <person name="Han J."/>
            <person name="Chen A."/>
            <person name="Kyrpides N."/>
            <person name="Mavromatis K."/>
            <person name="Markowitz V."/>
            <person name="Palaniappan K."/>
            <person name="Ivanova N."/>
            <person name="Schaumberg A."/>
            <person name="Pati A."/>
            <person name="Liolios K."/>
            <person name="Nordberg H.P."/>
            <person name="Cantor M.N."/>
            <person name="Hua S.X."/>
            <person name="Woyke T."/>
        </authorList>
    </citation>
    <scope>NUCLEOTIDE SEQUENCE [LARGE SCALE GENOMIC DNA]</scope>
    <source>
        <strain evidence="2 3">DSM 14336</strain>
    </source>
</reference>
<name>V9W1P1_9RHOB</name>
<protein>
    <submittedName>
        <fullName evidence="2">Uncharacterized protein</fullName>
    </submittedName>
</protein>
<keyword evidence="1" id="KW-0472">Membrane</keyword>
<proteinExistence type="predicted"/>
<dbReference type="OrthoDB" id="7845107at2"/>
<gene>
    <name evidence="2" type="ORF">METH_11260</name>
</gene>
<organism evidence="2 3">
    <name type="scientific">Leisingera methylohalidivorans DSM 14336</name>
    <dbReference type="NCBI Taxonomy" id="999552"/>
    <lineage>
        <taxon>Bacteria</taxon>
        <taxon>Pseudomonadati</taxon>
        <taxon>Pseudomonadota</taxon>
        <taxon>Alphaproteobacteria</taxon>
        <taxon>Rhodobacterales</taxon>
        <taxon>Roseobacteraceae</taxon>
        <taxon>Leisingera</taxon>
    </lineage>
</organism>